<dbReference type="InterPro" id="IPR050491">
    <property type="entry name" value="AmpC-like"/>
</dbReference>
<sequence>MSWLVRRKSQAYRLRDDGDITAEQIGPLHQGSPMLEWGSIGKTVTARITEQLAHAGTLDLSAPVSEYLPEAKLSTAVDVRSLVMHTSGLPRVPKGMVTTVAEARDPYAKYTTAYFDAKVLPTLAEQHSGTVGTSDYSNLGYAVLTRLLEVVTGRDWWTLATKEVFTPLGITDVAIRPDPERVPVLRTWAGGIRQQWADTGPFIGAGGVHGTFDALEQYAIAIAAQSPGVKPFGWMDDPTLWWHNGHNRDHGAFIGVSHDGSRVVTVHTLGYNFGRADKIATRVERDHPPP</sequence>
<gene>
    <name evidence="2" type="ORF">PCC79_08560</name>
</gene>
<dbReference type="Pfam" id="PF00144">
    <property type="entry name" value="Beta-lactamase"/>
    <property type="match status" value="1"/>
</dbReference>
<proteinExistence type="predicted"/>
<feature type="domain" description="Beta-lactamase-related" evidence="1">
    <location>
        <begin position="34"/>
        <end position="267"/>
    </location>
</feature>
<dbReference type="RefSeq" id="WP_232550179.1">
    <property type="nucleotide sequence ID" value="NZ_CP115965.1"/>
</dbReference>
<accession>A0ABZ3CC86</accession>
<dbReference type="GO" id="GO:0016787">
    <property type="term" value="F:hydrolase activity"/>
    <property type="evidence" value="ECO:0007669"/>
    <property type="project" value="UniProtKB-KW"/>
</dbReference>
<dbReference type="InterPro" id="IPR012338">
    <property type="entry name" value="Beta-lactam/transpept-like"/>
</dbReference>
<dbReference type="InterPro" id="IPR001466">
    <property type="entry name" value="Beta-lactam-related"/>
</dbReference>
<protein>
    <submittedName>
        <fullName evidence="2">Serine hydrolase</fullName>
    </submittedName>
</protein>
<keyword evidence="2" id="KW-0378">Hydrolase</keyword>
<reference evidence="2 3" key="1">
    <citation type="journal article" date="2023" name="Environ Microbiome">
        <title>A coral-associated actinobacterium mitigates coral bleaching under heat stress.</title>
        <authorList>
            <person name="Li J."/>
            <person name="Zou Y."/>
            <person name="Li Q."/>
            <person name="Zhang J."/>
            <person name="Bourne D.G."/>
            <person name="Lyu Y."/>
            <person name="Liu C."/>
            <person name="Zhang S."/>
        </authorList>
    </citation>
    <scope>NUCLEOTIDE SEQUENCE [LARGE SCALE GENOMIC DNA]</scope>
    <source>
        <strain evidence="2 3">SCSIO 13291</strain>
    </source>
</reference>
<evidence type="ECO:0000259" key="1">
    <source>
        <dbReference type="Pfam" id="PF00144"/>
    </source>
</evidence>
<evidence type="ECO:0000313" key="3">
    <source>
        <dbReference type="Proteomes" id="UP001434337"/>
    </source>
</evidence>
<organism evidence="2 3">
    <name type="scientific">Propioniciclava soli</name>
    <dbReference type="NCBI Taxonomy" id="2775081"/>
    <lineage>
        <taxon>Bacteria</taxon>
        <taxon>Bacillati</taxon>
        <taxon>Actinomycetota</taxon>
        <taxon>Actinomycetes</taxon>
        <taxon>Propionibacteriales</taxon>
        <taxon>Propionibacteriaceae</taxon>
        <taxon>Propioniciclava</taxon>
    </lineage>
</organism>
<dbReference type="Gene3D" id="3.40.710.10">
    <property type="entry name" value="DD-peptidase/beta-lactamase superfamily"/>
    <property type="match status" value="1"/>
</dbReference>
<dbReference type="Proteomes" id="UP001434337">
    <property type="component" value="Chromosome"/>
</dbReference>
<keyword evidence="3" id="KW-1185">Reference proteome</keyword>
<name>A0ABZ3CC86_9ACTN</name>
<dbReference type="EMBL" id="CP115965">
    <property type="protein sequence ID" value="WZX00216.1"/>
    <property type="molecule type" value="Genomic_DNA"/>
</dbReference>
<dbReference type="PANTHER" id="PTHR46825">
    <property type="entry name" value="D-ALANYL-D-ALANINE-CARBOXYPEPTIDASE/ENDOPEPTIDASE AMPH"/>
    <property type="match status" value="1"/>
</dbReference>
<dbReference type="SUPFAM" id="SSF56601">
    <property type="entry name" value="beta-lactamase/transpeptidase-like"/>
    <property type="match status" value="1"/>
</dbReference>
<evidence type="ECO:0000313" key="2">
    <source>
        <dbReference type="EMBL" id="WZX00216.1"/>
    </source>
</evidence>
<dbReference type="PANTHER" id="PTHR46825:SF7">
    <property type="entry name" value="D-ALANYL-D-ALANINE CARBOXYPEPTIDASE"/>
    <property type="match status" value="1"/>
</dbReference>